<dbReference type="PROSITE" id="PS50178">
    <property type="entry name" value="ZF_FYVE"/>
    <property type="match status" value="1"/>
</dbReference>
<dbReference type="CDD" id="cd00065">
    <property type="entry name" value="FYVE_like_SF"/>
    <property type="match status" value="1"/>
</dbReference>
<dbReference type="InterPro" id="IPR017455">
    <property type="entry name" value="Znf_FYVE-rel"/>
</dbReference>
<dbReference type="Gene3D" id="3.30.40.10">
    <property type="entry name" value="Zinc/RING finger domain, C3HC4 (zinc finger)"/>
    <property type="match status" value="1"/>
</dbReference>
<dbReference type="GO" id="GO:0030544">
    <property type="term" value="F:Hsp70 protein binding"/>
    <property type="evidence" value="ECO:0007669"/>
    <property type="project" value="TreeGrafter"/>
</dbReference>
<reference evidence="7" key="1">
    <citation type="submission" date="2021-02" db="EMBL/GenBank/DDBJ databases">
        <authorList>
            <person name="Nowell W R."/>
        </authorList>
    </citation>
    <scope>NUCLEOTIDE SEQUENCE</scope>
</reference>
<evidence type="ECO:0000259" key="5">
    <source>
        <dbReference type="PROSITE" id="PS50076"/>
    </source>
</evidence>
<dbReference type="GO" id="GO:0071218">
    <property type="term" value="P:cellular response to misfolded protein"/>
    <property type="evidence" value="ECO:0007669"/>
    <property type="project" value="TreeGrafter"/>
</dbReference>
<evidence type="ECO:0000259" key="6">
    <source>
        <dbReference type="PROSITE" id="PS50178"/>
    </source>
</evidence>
<dbReference type="PROSITE" id="PS50076">
    <property type="entry name" value="DNAJ_2"/>
    <property type="match status" value="1"/>
</dbReference>
<dbReference type="GO" id="GO:0008270">
    <property type="term" value="F:zinc ion binding"/>
    <property type="evidence" value="ECO:0007669"/>
    <property type="project" value="UniProtKB-KW"/>
</dbReference>
<dbReference type="EMBL" id="CAJNOQ010006831">
    <property type="protein sequence ID" value="CAF1148861.1"/>
    <property type="molecule type" value="Genomic_DNA"/>
</dbReference>
<dbReference type="SMART" id="SM00064">
    <property type="entry name" value="FYVE"/>
    <property type="match status" value="1"/>
</dbReference>
<keyword evidence="9" id="KW-1185">Reference proteome</keyword>
<dbReference type="EMBL" id="CAJOBC010006830">
    <property type="protein sequence ID" value="CAF3912340.1"/>
    <property type="molecule type" value="Genomic_DNA"/>
</dbReference>
<evidence type="ECO:0000313" key="9">
    <source>
        <dbReference type="Proteomes" id="UP000663829"/>
    </source>
</evidence>
<feature type="domain" description="FYVE-type" evidence="6">
    <location>
        <begin position="330"/>
        <end position="390"/>
    </location>
</feature>
<keyword evidence="2 4" id="KW-0863">Zinc-finger</keyword>
<evidence type="ECO:0000313" key="8">
    <source>
        <dbReference type="EMBL" id="CAF3912340.1"/>
    </source>
</evidence>
<proteinExistence type="predicted"/>
<dbReference type="OrthoDB" id="10018316at2759"/>
<evidence type="ECO:0000256" key="2">
    <source>
        <dbReference type="ARBA" id="ARBA00022771"/>
    </source>
</evidence>
<dbReference type="InterPro" id="IPR013083">
    <property type="entry name" value="Znf_RING/FYVE/PHD"/>
</dbReference>
<dbReference type="Proteomes" id="UP000663829">
    <property type="component" value="Unassembled WGS sequence"/>
</dbReference>
<name>A0A814SL05_9BILA</name>
<dbReference type="Proteomes" id="UP000681722">
    <property type="component" value="Unassembled WGS sequence"/>
</dbReference>
<sequence>MNIEEKNFYKILDINSNASQAEIRRAYLKKALKYHPDKNSNIDAANIFKTLQTAYETLSNEASKFEFDDNNVDNDELDDDIAPTTVFSLTHAGEKLSDRIKKQIEEYIENYQSISIVDNFHMEMKNITEKYIGMNKSTTTIYYSLCDLCRQTCSNEHQQDMTEQYHNLFNETPIIELEQIVDKDLWNWKQITLTNVYSTIWKSEDWNNFKKLQIQIQIPIKIIQHRPNKWSRFINYYRRHEQHIQILIKTLLDKTAKPTSCLPNFNEVQMLKSLLDNSEQRNDGIINGNYCLINTDQLLLAENRFLLDKYNIDLDQFTFKIQQPPRVLDNDEQDNCSICKKGFTILTWRHHCRMCGAMQCSKCQLLEKIPHLGYWREPVRICLKCSEQKRTMVYHILLENLMKRINTNTMKDMDIYLALVYTYKKQSNSFYRQNGDHFYSLKQYRTALQCYAYSNMDKEQWFELIIDLCSKEQYSFVVTCMNLCGDETKQFWVSKGEKHQDNPVLSILCYEQAKLEPNDLLKVAIDRYNDIDTCSFYLLYIKIKYENNIKWKNWAEKLLPSSGDLAMFCLYLQGNITLNYWISIINKLCDKNQFEDLAYLLSHLNRMNVQFISTTNSYVYCLSKILSATTMTLNDWLNYVCSLTNTKQIVICLAFIHLMYQPSWSKYKQDYIKLKQYKKILICHKTEQLFSNINDTSWIYNGIKDNSSVAFELLDEIKYCNWKSLGDKYFDEHKYTVALNCYLQEKNLDISDIILKQSHRLSSPTTALLYSIAVYKQTINAQVYIYLVCKYSKKQQKYLQYTNPLRLGMRQYHSLLKIQY</sequence>
<dbReference type="SUPFAM" id="SSF57903">
    <property type="entry name" value="FYVE/PHD zinc finger"/>
    <property type="match status" value="1"/>
</dbReference>
<dbReference type="InterPro" id="IPR001623">
    <property type="entry name" value="DnaJ_domain"/>
</dbReference>
<dbReference type="CDD" id="cd06257">
    <property type="entry name" value="DnaJ"/>
    <property type="match status" value="1"/>
</dbReference>
<dbReference type="Pfam" id="PF01363">
    <property type="entry name" value="FYVE"/>
    <property type="match status" value="1"/>
</dbReference>
<evidence type="ECO:0000256" key="1">
    <source>
        <dbReference type="ARBA" id="ARBA00022723"/>
    </source>
</evidence>
<gene>
    <name evidence="7" type="ORF">GPM918_LOCUS21073</name>
    <name evidence="8" type="ORF">SRO942_LOCUS21068</name>
</gene>
<evidence type="ECO:0000256" key="3">
    <source>
        <dbReference type="ARBA" id="ARBA00022833"/>
    </source>
</evidence>
<dbReference type="InterPro" id="IPR051100">
    <property type="entry name" value="DnaJ_subfamily_B/C"/>
</dbReference>
<keyword evidence="1" id="KW-0479">Metal-binding</keyword>
<dbReference type="SMART" id="SM00271">
    <property type="entry name" value="DnaJ"/>
    <property type="match status" value="1"/>
</dbReference>
<dbReference type="GO" id="GO:0005789">
    <property type="term" value="C:endoplasmic reticulum membrane"/>
    <property type="evidence" value="ECO:0007669"/>
    <property type="project" value="TreeGrafter"/>
</dbReference>
<dbReference type="PRINTS" id="PR00625">
    <property type="entry name" value="JDOMAIN"/>
</dbReference>
<dbReference type="Pfam" id="PF00226">
    <property type="entry name" value="DnaJ"/>
    <property type="match status" value="1"/>
</dbReference>
<evidence type="ECO:0008006" key="10">
    <source>
        <dbReference type="Google" id="ProtNLM"/>
    </source>
</evidence>
<comment type="caution">
    <text evidence="7">The sequence shown here is derived from an EMBL/GenBank/DDBJ whole genome shotgun (WGS) entry which is preliminary data.</text>
</comment>
<organism evidence="7 9">
    <name type="scientific">Didymodactylos carnosus</name>
    <dbReference type="NCBI Taxonomy" id="1234261"/>
    <lineage>
        <taxon>Eukaryota</taxon>
        <taxon>Metazoa</taxon>
        <taxon>Spiralia</taxon>
        <taxon>Gnathifera</taxon>
        <taxon>Rotifera</taxon>
        <taxon>Eurotatoria</taxon>
        <taxon>Bdelloidea</taxon>
        <taxon>Philodinida</taxon>
        <taxon>Philodinidae</taxon>
        <taxon>Didymodactylos</taxon>
    </lineage>
</organism>
<keyword evidence="3" id="KW-0862">Zinc</keyword>
<dbReference type="InterPro" id="IPR011011">
    <property type="entry name" value="Znf_FYVE_PHD"/>
</dbReference>
<dbReference type="PANTHER" id="PTHR43908">
    <property type="entry name" value="AT29763P-RELATED"/>
    <property type="match status" value="1"/>
</dbReference>
<dbReference type="InterPro" id="IPR000306">
    <property type="entry name" value="Znf_FYVE"/>
</dbReference>
<accession>A0A814SL05</accession>
<protein>
    <recommendedName>
        <fullName evidence="10">J domain-containing protein</fullName>
    </recommendedName>
</protein>
<evidence type="ECO:0000256" key="4">
    <source>
        <dbReference type="PROSITE-ProRule" id="PRU00091"/>
    </source>
</evidence>
<dbReference type="PANTHER" id="PTHR43908:SF3">
    <property type="entry name" value="AT29763P-RELATED"/>
    <property type="match status" value="1"/>
</dbReference>
<dbReference type="AlphaFoldDB" id="A0A814SL05"/>
<dbReference type="SUPFAM" id="SSF46565">
    <property type="entry name" value="Chaperone J-domain"/>
    <property type="match status" value="1"/>
</dbReference>
<feature type="domain" description="J" evidence="5">
    <location>
        <begin position="7"/>
        <end position="71"/>
    </location>
</feature>
<dbReference type="InterPro" id="IPR036869">
    <property type="entry name" value="J_dom_sf"/>
</dbReference>
<evidence type="ECO:0000313" key="7">
    <source>
        <dbReference type="EMBL" id="CAF1148861.1"/>
    </source>
</evidence>
<dbReference type="Gene3D" id="1.10.287.110">
    <property type="entry name" value="DnaJ domain"/>
    <property type="match status" value="1"/>
</dbReference>